<accession>A0A2K0TNX7</accession>
<protein>
    <submittedName>
        <fullName evidence="2">Uncharacterized protein</fullName>
    </submittedName>
</protein>
<dbReference type="Proteomes" id="UP000236546">
    <property type="component" value="Unassembled WGS sequence"/>
</dbReference>
<comment type="caution">
    <text evidence="2">The sequence shown here is derived from an EMBL/GenBank/DDBJ whole genome shotgun (WGS) entry which is preliminary data.</text>
</comment>
<evidence type="ECO:0000256" key="1">
    <source>
        <dbReference type="SAM" id="MobiDB-lite"/>
    </source>
</evidence>
<evidence type="ECO:0000313" key="2">
    <source>
        <dbReference type="EMBL" id="PNP47241.1"/>
    </source>
</evidence>
<feature type="region of interest" description="Disordered" evidence="1">
    <location>
        <begin position="25"/>
        <end position="46"/>
    </location>
</feature>
<proteinExistence type="predicted"/>
<reference evidence="2 3" key="1">
    <citation type="submission" date="2017-02" db="EMBL/GenBank/DDBJ databases">
        <title>Genomes of Trichoderma spp. with biocontrol activity.</title>
        <authorList>
            <person name="Gardiner D."/>
            <person name="Kazan K."/>
            <person name="Vos C."/>
            <person name="Harvey P."/>
        </authorList>
    </citation>
    <scope>NUCLEOTIDE SEQUENCE [LARGE SCALE GENOMIC DNA]</scope>
    <source>
        <strain evidence="2 3">A5MH</strain>
    </source>
</reference>
<gene>
    <name evidence="2" type="ORF">TGAMA5MH_01056</name>
</gene>
<dbReference type="EMBL" id="MTYH01000013">
    <property type="protein sequence ID" value="PNP47241.1"/>
    <property type="molecule type" value="Genomic_DNA"/>
</dbReference>
<organism evidence="2 3">
    <name type="scientific">Trichoderma gamsii</name>
    <dbReference type="NCBI Taxonomy" id="398673"/>
    <lineage>
        <taxon>Eukaryota</taxon>
        <taxon>Fungi</taxon>
        <taxon>Dikarya</taxon>
        <taxon>Ascomycota</taxon>
        <taxon>Pezizomycotina</taxon>
        <taxon>Sordariomycetes</taxon>
        <taxon>Hypocreomycetidae</taxon>
        <taxon>Hypocreales</taxon>
        <taxon>Hypocreaceae</taxon>
        <taxon>Trichoderma</taxon>
    </lineage>
</organism>
<name>A0A2K0TNX7_9HYPO</name>
<dbReference type="AlphaFoldDB" id="A0A2K0TNX7"/>
<evidence type="ECO:0000313" key="3">
    <source>
        <dbReference type="Proteomes" id="UP000236546"/>
    </source>
</evidence>
<sequence length="76" mass="8193">MSFSRILASIKGAVSRDTYKYSAIPEQLSRRPSSRRQRSSESAALAASSQGREKLIKMSLGGMALFAILLTTVSLG</sequence>